<name>A0A137NQY7_CONC2</name>
<feature type="transmembrane region" description="Helical" evidence="1">
    <location>
        <begin position="167"/>
        <end position="186"/>
    </location>
</feature>
<sequence>MSLEFGEFIYDDAFSFAPLLIHYFGYKYINSRFENNNDKFNALILYFLFSYYLKDTFIDSLYFVIWYEGAIGALNIISCIISIRLVEKLGDRTISISRFILGSNLTSNALLYIPPNSLNSNLIKIAIGLIFSQITLLTFINLVIAHFAQSALPTFYDSLISITKFEFFNFDICVSILDIYIGVFIIPELLEADKIWTS</sequence>
<keyword evidence="1" id="KW-0472">Membrane</keyword>
<evidence type="ECO:0000313" key="3">
    <source>
        <dbReference type="Proteomes" id="UP000070444"/>
    </source>
</evidence>
<gene>
    <name evidence="2" type="ORF">CONCODRAFT_13370</name>
</gene>
<keyword evidence="3" id="KW-1185">Reference proteome</keyword>
<feature type="transmembrane region" description="Helical" evidence="1">
    <location>
        <begin position="61"/>
        <end position="83"/>
    </location>
</feature>
<reference evidence="2 3" key="1">
    <citation type="journal article" date="2015" name="Genome Biol. Evol.">
        <title>Phylogenomic analyses indicate that early fungi evolved digesting cell walls of algal ancestors of land plants.</title>
        <authorList>
            <person name="Chang Y."/>
            <person name="Wang S."/>
            <person name="Sekimoto S."/>
            <person name="Aerts A.L."/>
            <person name="Choi C."/>
            <person name="Clum A."/>
            <person name="LaButti K.M."/>
            <person name="Lindquist E.A."/>
            <person name="Yee Ngan C."/>
            <person name="Ohm R.A."/>
            <person name="Salamov A.A."/>
            <person name="Grigoriev I.V."/>
            <person name="Spatafora J.W."/>
            <person name="Berbee M.L."/>
        </authorList>
    </citation>
    <scope>NUCLEOTIDE SEQUENCE [LARGE SCALE GENOMIC DNA]</scope>
    <source>
        <strain evidence="2 3">NRRL 28638</strain>
    </source>
</reference>
<keyword evidence="1" id="KW-0812">Transmembrane</keyword>
<dbReference type="Proteomes" id="UP000070444">
    <property type="component" value="Unassembled WGS sequence"/>
</dbReference>
<proteinExistence type="predicted"/>
<protein>
    <submittedName>
        <fullName evidence="2">Uncharacterized protein</fullName>
    </submittedName>
</protein>
<evidence type="ECO:0000256" key="1">
    <source>
        <dbReference type="SAM" id="Phobius"/>
    </source>
</evidence>
<accession>A0A137NQY7</accession>
<evidence type="ECO:0000313" key="2">
    <source>
        <dbReference type="EMBL" id="KXN65145.1"/>
    </source>
</evidence>
<dbReference type="AlphaFoldDB" id="A0A137NQY7"/>
<dbReference type="EMBL" id="KQ964967">
    <property type="protein sequence ID" value="KXN65145.1"/>
    <property type="molecule type" value="Genomic_DNA"/>
</dbReference>
<organism evidence="2 3">
    <name type="scientific">Conidiobolus coronatus (strain ATCC 28846 / CBS 209.66 / NRRL 28638)</name>
    <name type="common">Delacroixia coronata</name>
    <dbReference type="NCBI Taxonomy" id="796925"/>
    <lineage>
        <taxon>Eukaryota</taxon>
        <taxon>Fungi</taxon>
        <taxon>Fungi incertae sedis</taxon>
        <taxon>Zoopagomycota</taxon>
        <taxon>Entomophthoromycotina</taxon>
        <taxon>Entomophthoromycetes</taxon>
        <taxon>Entomophthorales</taxon>
        <taxon>Ancylistaceae</taxon>
        <taxon>Conidiobolus</taxon>
    </lineage>
</organism>
<feature type="transmembrane region" description="Helical" evidence="1">
    <location>
        <begin position="125"/>
        <end position="147"/>
    </location>
</feature>
<keyword evidence="1" id="KW-1133">Transmembrane helix</keyword>